<organism evidence="8 9">
    <name type="scientific">Elsinoe batatas</name>
    <dbReference type="NCBI Taxonomy" id="2601811"/>
    <lineage>
        <taxon>Eukaryota</taxon>
        <taxon>Fungi</taxon>
        <taxon>Dikarya</taxon>
        <taxon>Ascomycota</taxon>
        <taxon>Pezizomycotina</taxon>
        <taxon>Dothideomycetes</taxon>
        <taxon>Dothideomycetidae</taxon>
        <taxon>Myriangiales</taxon>
        <taxon>Elsinoaceae</taxon>
        <taxon>Elsinoe</taxon>
    </lineage>
</organism>
<dbReference type="Pfam" id="PF04082">
    <property type="entry name" value="Fungal_trans"/>
    <property type="match status" value="1"/>
</dbReference>
<dbReference type="PANTHER" id="PTHR47171">
    <property type="entry name" value="FARA-RELATED"/>
    <property type="match status" value="1"/>
</dbReference>
<evidence type="ECO:0000256" key="5">
    <source>
        <dbReference type="ARBA" id="ARBA00023163"/>
    </source>
</evidence>
<dbReference type="Proteomes" id="UP000809789">
    <property type="component" value="Unassembled WGS sequence"/>
</dbReference>
<evidence type="ECO:0000313" key="9">
    <source>
        <dbReference type="Proteomes" id="UP000809789"/>
    </source>
</evidence>
<evidence type="ECO:0000256" key="6">
    <source>
        <dbReference type="ARBA" id="ARBA00023242"/>
    </source>
</evidence>
<evidence type="ECO:0000256" key="3">
    <source>
        <dbReference type="ARBA" id="ARBA00023015"/>
    </source>
</evidence>
<dbReference type="CDD" id="cd12148">
    <property type="entry name" value="fungal_TF_MHR"/>
    <property type="match status" value="1"/>
</dbReference>
<dbReference type="GO" id="GO:0000981">
    <property type="term" value="F:DNA-binding transcription factor activity, RNA polymerase II-specific"/>
    <property type="evidence" value="ECO:0007669"/>
    <property type="project" value="InterPro"/>
</dbReference>
<comment type="caution">
    <text evidence="8">The sequence shown here is derived from an EMBL/GenBank/DDBJ whole genome shotgun (WGS) entry which is preliminary data.</text>
</comment>
<dbReference type="PANTHER" id="PTHR47171:SF1">
    <property type="entry name" value="ZN(II)2CYS6 TRANSCRIPTION FACTOR (EUROFUNG)"/>
    <property type="match status" value="1"/>
</dbReference>
<dbReference type="CDD" id="cd00067">
    <property type="entry name" value="GAL4"/>
    <property type="match status" value="1"/>
</dbReference>
<dbReference type="Gene3D" id="4.10.240.10">
    <property type="entry name" value="Zn(2)-C6 fungal-type DNA-binding domain"/>
    <property type="match status" value="1"/>
</dbReference>
<feature type="domain" description="Xylanolytic transcriptional activator regulatory" evidence="7">
    <location>
        <begin position="209"/>
        <end position="270"/>
    </location>
</feature>
<keyword evidence="3" id="KW-0805">Transcription regulation</keyword>
<evidence type="ECO:0000259" key="7">
    <source>
        <dbReference type="SMART" id="SM00906"/>
    </source>
</evidence>
<name>A0A8K0PGH0_9PEZI</name>
<evidence type="ECO:0000313" key="8">
    <source>
        <dbReference type="EMBL" id="KAG8631350.1"/>
    </source>
</evidence>
<gene>
    <name evidence="8" type="ORF">KVT40_000490</name>
</gene>
<proteinExistence type="predicted"/>
<dbReference type="GO" id="GO:0003677">
    <property type="term" value="F:DNA binding"/>
    <property type="evidence" value="ECO:0007669"/>
    <property type="project" value="UniProtKB-KW"/>
</dbReference>
<evidence type="ECO:0000256" key="1">
    <source>
        <dbReference type="ARBA" id="ARBA00022723"/>
    </source>
</evidence>
<dbReference type="AlphaFoldDB" id="A0A8K0PGH0"/>
<protein>
    <recommendedName>
        <fullName evidence="7">Xylanolytic transcriptional activator regulatory domain-containing protein</fullName>
    </recommendedName>
</protein>
<keyword evidence="9" id="KW-1185">Reference proteome</keyword>
<reference evidence="8" key="1">
    <citation type="submission" date="2021-07" db="EMBL/GenBank/DDBJ databases">
        <title>Elsinoe batatas strain:CRI-CJ2 Genome sequencing and assembly.</title>
        <authorList>
            <person name="Huang L."/>
        </authorList>
    </citation>
    <scope>NUCLEOTIDE SEQUENCE</scope>
    <source>
        <strain evidence="8">CRI-CJ2</strain>
    </source>
</reference>
<keyword evidence="4" id="KW-0238">DNA-binding</keyword>
<accession>A0A8K0PGH0</accession>
<dbReference type="SMART" id="SM00906">
    <property type="entry name" value="Fungal_trans"/>
    <property type="match status" value="1"/>
</dbReference>
<evidence type="ECO:0000256" key="2">
    <source>
        <dbReference type="ARBA" id="ARBA00022833"/>
    </source>
</evidence>
<keyword evidence="1" id="KW-0479">Metal-binding</keyword>
<dbReference type="InterPro" id="IPR001138">
    <property type="entry name" value="Zn2Cys6_DnaBD"/>
</dbReference>
<keyword evidence="2" id="KW-0862">Zinc</keyword>
<sequence>MDVQNQSPRARARIACVRCNTRKTRCISDGAGPCRTCLAGGHNCVLIESLRGNLTYVLNDVLAPFLGNPSSYRSRLHHPIPTTDHAGRLKVCRQKDFLTSLGNYFMPESSQLEHLLDIYLTWFHPQEIASETFSLLLLHAVLLVAVTVCDSNLLSTAVGTADRYKARQIFFKQAKILYDEDLEPHQTDLVAGIFLMSFWWDKSDDPKDTWHWLGVSASLAQSLGMHRSRWKKIWWSIRIREALVSGSIGRPPHVSESDCDLELLDEKDFPTAMTSWQQVCTDYACRMARLSQIMTDIITSRYSAGSKSRSGALETLRLKADLQTFRADIPDNLGYRGFCDDTKSDLWRAMIVVAYNYAVLLLCRPSRRNGADGQSRDWGDSEEAARGANEVNRVVEDMLSAGIGRYCQIFTIPAIFNALAMHLYTMCSGHRLERELAENRVRTCMLGLQVLESSWPVGSWVYRLFVHLPEWDATNFDMSI</sequence>
<dbReference type="SUPFAM" id="SSF57701">
    <property type="entry name" value="Zn2/Cys6 DNA-binding domain"/>
    <property type="match status" value="1"/>
</dbReference>
<keyword evidence="6" id="KW-0539">Nucleus</keyword>
<evidence type="ECO:0000256" key="4">
    <source>
        <dbReference type="ARBA" id="ARBA00023125"/>
    </source>
</evidence>
<dbReference type="InterPro" id="IPR036864">
    <property type="entry name" value="Zn2-C6_fun-type_DNA-bd_sf"/>
</dbReference>
<dbReference type="InterPro" id="IPR052073">
    <property type="entry name" value="Amide_Lactam_Regulators"/>
</dbReference>
<dbReference type="EMBL" id="JAESVG020000001">
    <property type="protein sequence ID" value="KAG8631350.1"/>
    <property type="molecule type" value="Genomic_DNA"/>
</dbReference>
<dbReference type="GO" id="GO:0006351">
    <property type="term" value="P:DNA-templated transcription"/>
    <property type="evidence" value="ECO:0007669"/>
    <property type="project" value="InterPro"/>
</dbReference>
<keyword evidence="5" id="KW-0804">Transcription</keyword>
<dbReference type="OrthoDB" id="5121955at2759"/>
<dbReference type="GO" id="GO:0008270">
    <property type="term" value="F:zinc ion binding"/>
    <property type="evidence" value="ECO:0007669"/>
    <property type="project" value="InterPro"/>
</dbReference>
<dbReference type="InterPro" id="IPR007219">
    <property type="entry name" value="XnlR_reg_dom"/>
</dbReference>